<dbReference type="KEGG" id="ptq:P700755_002085"/>
<proteinExistence type="predicted"/>
<keyword evidence="1" id="KW-0808">Transferase</keyword>
<dbReference type="InterPro" id="IPR037359">
    <property type="entry name" value="NST/OST"/>
</dbReference>
<evidence type="ECO:0000313" key="2">
    <source>
        <dbReference type="EMBL" id="AFU68878.1"/>
    </source>
</evidence>
<protein>
    <submittedName>
        <fullName evidence="2">Lipopolysaccharide-associated sulfotransferase</fullName>
    </submittedName>
</protein>
<dbReference type="PANTHER" id="PTHR10605:SF56">
    <property type="entry name" value="BIFUNCTIONAL HEPARAN SULFATE N-DEACETYLASE_N-SULFOTRANSFERASE"/>
    <property type="match status" value="1"/>
</dbReference>
<dbReference type="PANTHER" id="PTHR10605">
    <property type="entry name" value="HEPARAN SULFATE SULFOTRANSFERASE"/>
    <property type="match status" value="1"/>
</dbReference>
<keyword evidence="3" id="KW-1185">Reference proteome</keyword>
<dbReference type="GO" id="GO:0008146">
    <property type="term" value="F:sulfotransferase activity"/>
    <property type="evidence" value="ECO:0007669"/>
    <property type="project" value="InterPro"/>
</dbReference>
<reference evidence="2" key="2">
    <citation type="submission" date="2012-09" db="EMBL/GenBank/DDBJ databases">
        <title>The complete sequence of Psychroflexus torquis an extreme psychrophile from sea-ice that is stimulated by light.</title>
        <authorList>
            <person name="Feng S."/>
            <person name="Powell S.M."/>
            <person name="Bowman J.P."/>
        </authorList>
    </citation>
    <scope>NUCLEOTIDE SEQUENCE [LARGE SCALE GENOMIC DNA]</scope>
    <source>
        <strain evidence="2">ATCC 700755</strain>
    </source>
</reference>
<name>K4IGF0_PSYTT</name>
<accession>K4IGF0</accession>
<evidence type="ECO:0000313" key="3">
    <source>
        <dbReference type="Proteomes" id="UP000008514"/>
    </source>
</evidence>
<dbReference type="Proteomes" id="UP000008514">
    <property type="component" value="Chromosome"/>
</dbReference>
<dbReference type="SUPFAM" id="SSF52540">
    <property type="entry name" value="P-loop containing nucleoside triphosphate hydrolases"/>
    <property type="match status" value="1"/>
</dbReference>
<dbReference type="HOGENOM" id="CLU_017703_1_1_10"/>
<dbReference type="InterPro" id="IPR027417">
    <property type="entry name" value="P-loop_NTPase"/>
</dbReference>
<sequence>MSKNNLPNFIVVGFPKCGSTALHYYLESHPEIYMPLQKELHYFTSDKLLKLNKGPGDKEVKKFMLTSLIEYQKAYKNVRDEKAVGDASPSYINHPDKIPFIKETLKDTKIIILLRDPIKRAYSNYLHLLREKREHLPFLEALEEEDNRAKKKYSDFWYYKYNSTYFEKVDKFKKSFDEVLIITQEELNNNTIKTVKKVYSFLDVSEITPENASQRYNAGGIYKDNFITNLLLKQSVFRSTLKKLIPITPKMKEYKEKMIAKYKTKAPAISEEAENYLVERLREDVLKLNQVYNVDISNWNKKFKKQSIKIYN</sequence>
<reference evidence="2" key="1">
    <citation type="submission" date="2006-03" db="EMBL/GenBank/DDBJ databases">
        <authorList>
            <person name="Bowman J."/>
            <person name="Ferriera S."/>
            <person name="Johnson J."/>
            <person name="Kravitz S."/>
            <person name="Halpern A."/>
            <person name="Remington K."/>
            <person name="Beeson K."/>
            <person name="Tran B."/>
            <person name="Rogers Y.-H."/>
            <person name="Friedman R."/>
            <person name="Venter J.C."/>
        </authorList>
    </citation>
    <scope>NUCLEOTIDE SEQUENCE [LARGE SCALE GENOMIC DNA]</scope>
    <source>
        <strain evidence="2">ATCC 700755</strain>
    </source>
</reference>
<dbReference type="EMBL" id="CP003879">
    <property type="protein sequence ID" value="AFU68878.1"/>
    <property type="molecule type" value="Genomic_DNA"/>
</dbReference>
<dbReference type="RefSeq" id="WP_015024459.1">
    <property type="nucleotide sequence ID" value="NC_018721.1"/>
</dbReference>
<dbReference type="OrthoDB" id="981508at2"/>
<dbReference type="AlphaFoldDB" id="K4IGF0"/>
<dbReference type="Pfam" id="PF13469">
    <property type="entry name" value="Sulfotransfer_3"/>
    <property type="match status" value="1"/>
</dbReference>
<dbReference type="eggNOG" id="COG4424">
    <property type="taxonomic scope" value="Bacteria"/>
</dbReference>
<dbReference type="STRING" id="313595.P700755_002085"/>
<organism evidence="2 3">
    <name type="scientific">Psychroflexus torquis (strain ATCC 700755 / CIP 106069 / ACAM 623)</name>
    <dbReference type="NCBI Taxonomy" id="313595"/>
    <lineage>
        <taxon>Bacteria</taxon>
        <taxon>Pseudomonadati</taxon>
        <taxon>Bacteroidota</taxon>
        <taxon>Flavobacteriia</taxon>
        <taxon>Flavobacteriales</taxon>
        <taxon>Flavobacteriaceae</taxon>
        <taxon>Psychroflexus</taxon>
    </lineage>
</organism>
<evidence type="ECO:0000256" key="1">
    <source>
        <dbReference type="ARBA" id="ARBA00022679"/>
    </source>
</evidence>
<dbReference type="Gene3D" id="3.40.50.300">
    <property type="entry name" value="P-loop containing nucleotide triphosphate hydrolases"/>
    <property type="match status" value="1"/>
</dbReference>
<gene>
    <name evidence="2" type="ordered locus">P700755_002085</name>
</gene>